<evidence type="ECO:0000256" key="1">
    <source>
        <dbReference type="SAM" id="Phobius"/>
    </source>
</evidence>
<proteinExistence type="predicted"/>
<reference evidence="2 3" key="1">
    <citation type="submission" date="2020-05" db="EMBL/GenBank/DDBJ databases">
        <authorList>
            <person name="Whitworth D."/>
        </authorList>
    </citation>
    <scope>NUCLEOTIDE SEQUENCE [LARGE SCALE GENOMIC DNA]</scope>
    <source>
        <strain evidence="2 3">AB043B</strain>
    </source>
</reference>
<dbReference type="AlphaFoldDB" id="A0A7Y4KK83"/>
<organism evidence="2 3">
    <name type="scientific">Corallococcus exercitus</name>
    <dbReference type="NCBI Taxonomy" id="2316736"/>
    <lineage>
        <taxon>Bacteria</taxon>
        <taxon>Pseudomonadati</taxon>
        <taxon>Myxococcota</taxon>
        <taxon>Myxococcia</taxon>
        <taxon>Myxococcales</taxon>
        <taxon>Cystobacterineae</taxon>
        <taxon>Myxococcaceae</taxon>
        <taxon>Corallococcus</taxon>
    </lineage>
</organism>
<name>A0A7Y4KK83_9BACT</name>
<accession>A0A7Y4KK83</accession>
<evidence type="ECO:0000313" key="2">
    <source>
        <dbReference type="EMBL" id="NOK35358.1"/>
    </source>
</evidence>
<dbReference type="RefSeq" id="WP_167497692.1">
    <property type="nucleotide sequence ID" value="NZ_JABFJV010000105.1"/>
</dbReference>
<gene>
    <name evidence="2" type="ORF">HMI49_19325</name>
</gene>
<keyword evidence="1" id="KW-1133">Transmembrane helix</keyword>
<feature type="transmembrane region" description="Helical" evidence="1">
    <location>
        <begin position="12"/>
        <end position="33"/>
    </location>
</feature>
<keyword evidence="1" id="KW-0812">Transmembrane</keyword>
<comment type="caution">
    <text evidence="2">The sequence shown here is derived from an EMBL/GenBank/DDBJ whole genome shotgun (WGS) entry which is preliminary data.</text>
</comment>
<dbReference type="Proteomes" id="UP000563426">
    <property type="component" value="Unassembled WGS sequence"/>
</dbReference>
<keyword evidence="1" id="KW-0472">Membrane</keyword>
<evidence type="ECO:0000313" key="3">
    <source>
        <dbReference type="Proteomes" id="UP000563426"/>
    </source>
</evidence>
<protein>
    <submittedName>
        <fullName evidence="2">Uncharacterized protein</fullName>
    </submittedName>
</protein>
<dbReference type="EMBL" id="JABFJV010000105">
    <property type="protein sequence ID" value="NOK35358.1"/>
    <property type="molecule type" value="Genomic_DNA"/>
</dbReference>
<keyword evidence="3" id="KW-1185">Reference proteome</keyword>
<sequence length="47" mass="4887">MNDTLDRWIQRATLTGLLALAATLATVGATLYAHRDPPAAVSPGTPP</sequence>